<dbReference type="Proteomes" id="UP000276133">
    <property type="component" value="Unassembled WGS sequence"/>
</dbReference>
<feature type="region of interest" description="Disordered" evidence="1">
    <location>
        <begin position="1"/>
        <end position="123"/>
    </location>
</feature>
<accession>A0A3M7STG3</accession>
<dbReference type="AlphaFoldDB" id="A0A3M7STG3"/>
<dbReference type="EMBL" id="REGN01000792">
    <property type="protein sequence ID" value="RNA39073.1"/>
    <property type="molecule type" value="Genomic_DNA"/>
</dbReference>
<feature type="compositionally biased region" description="Polar residues" evidence="1">
    <location>
        <begin position="88"/>
        <end position="107"/>
    </location>
</feature>
<gene>
    <name evidence="2" type="ORF">BpHYR1_012770</name>
</gene>
<organism evidence="2 3">
    <name type="scientific">Brachionus plicatilis</name>
    <name type="common">Marine rotifer</name>
    <name type="synonym">Brachionus muelleri</name>
    <dbReference type="NCBI Taxonomy" id="10195"/>
    <lineage>
        <taxon>Eukaryota</taxon>
        <taxon>Metazoa</taxon>
        <taxon>Spiralia</taxon>
        <taxon>Gnathifera</taxon>
        <taxon>Rotifera</taxon>
        <taxon>Eurotatoria</taxon>
        <taxon>Monogononta</taxon>
        <taxon>Pseudotrocha</taxon>
        <taxon>Ploima</taxon>
        <taxon>Brachionidae</taxon>
        <taxon>Brachionus</taxon>
    </lineage>
</organism>
<name>A0A3M7STG3_BRAPC</name>
<reference evidence="2 3" key="1">
    <citation type="journal article" date="2018" name="Sci. Rep.">
        <title>Genomic signatures of local adaptation to the degree of environmental predictability in rotifers.</title>
        <authorList>
            <person name="Franch-Gras L."/>
            <person name="Hahn C."/>
            <person name="Garcia-Roger E.M."/>
            <person name="Carmona M.J."/>
            <person name="Serra M."/>
            <person name="Gomez A."/>
        </authorList>
    </citation>
    <scope>NUCLEOTIDE SEQUENCE [LARGE SCALE GENOMIC DNA]</scope>
    <source>
        <strain evidence="2">HYR1</strain>
    </source>
</reference>
<evidence type="ECO:0000256" key="1">
    <source>
        <dbReference type="SAM" id="MobiDB-lite"/>
    </source>
</evidence>
<feature type="compositionally biased region" description="Basic and acidic residues" evidence="1">
    <location>
        <begin position="34"/>
        <end position="79"/>
    </location>
</feature>
<dbReference type="OrthoDB" id="10536296at2759"/>
<keyword evidence="3" id="KW-1185">Reference proteome</keyword>
<comment type="caution">
    <text evidence="2">The sequence shown here is derived from an EMBL/GenBank/DDBJ whole genome shotgun (WGS) entry which is preliminary data.</text>
</comment>
<proteinExistence type="predicted"/>
<evidence type="ECO:0000313" key="2">
    <source>
        <dbReference type="EMBL" id="RNA39073.1"/>
    </source>
</evidence>
<sequence length="271" mass="31581">MDQHKSNSQEIEEELNEKTDNSDKSEALYSKHSKNSEDGDGDNKSKNSEKEDGDPNDKNEQIDNKSEHVEQSKLYEKTLENLNRSRRSSMVSNKPSRSNSPLVSKSVNFDLKKKRKNSTSNSTNQINKDFYLSSVNDMKYIGDQFKVGKIDSRVKSPFEERFQKRYEKTLKKMTANSKNFDSTKTLANYQQIRDPKKLIDPQFTLVNELKFAGQQFKLGKLDSRSKSPFEERFQKKFKDRLKVLLPNPNRMKMAFSFDELKQIHNTLSHKS</sequence>
<evidence type="ECO:0000313" key="3">
    <source>
        <dbReference type="Proteomes" id="UP000276133"/>
    </source>
</evidence>
<protein>
    <submittedName>
        <fullName evidence="2">Uncharacterized protein</fullName>
    </submittedName>
</protein>
<feature type="compositionally biased region" description="Basic and acidic residues" evidence="1">
    <location>
        <begin position="16"/>
        <end position="26"/>
    </location>
</feature>